<feature type="domain" description="PiggyBac transposable element-derived protein" evidence="1">
    <location>
        <begin position="28"/>
        <end position="164"/>
    </location>
</feature>
<proteinExistence type="predicted"/>
<sequence>MDWTPVSSVFESNTSAYYGLSSAEALPAVVIDRFYSSVLLALEFYKMQVYVIGTIMTNRLGYDVKVKVEGHSTRPASIPRGTFTLSRSMAVPTMVAFHWWDRKPLHYLCTGTGMSESSVGRKVKRVGAITAPLSGAGADHQRWMGALMYTINSAFSHTRCRCRLSSSSITRVWGWLTSRW</sequence>
<dbReference type="PANTHER" id="PTHR46599">
    <property type="entry name" value="PIGGYBAC TRANSPOSABLE ELEMENT-DERIVED PROTEIN 4"/>
    <property type="match status" value="1"/>
</dbReference>
<dbReference type="InterPro" id="IPR029526">
    <property type="entry name" value="PGBD"/>
</dbReference>
<comment type="caution">
    <text evidence="2">The sequence shown here is derived from an EMBL/GenBank/DDBJ whole genome shotgun (WGS) entry which is preliminary data.</text>
</comment>
<dbReference type="EMBL" id="BSXT01018948">
    <property type="protein sequence ID" value="GMG16677.1"/>
    <property type="molecule type" value="Genomic_DNA"/>
</dbReference>
<evidence type="ECO:0000313" key="3">
    <source>
        <dbReference type="Proteomes" id="UP001165121"/>
    </source>
</evidence>
<gene>
    <name evidence="2" type="ORF">Pfra01_002985800</name>
</gene>
<keyword evidence="3" id="KW-1185">Reference proteome</keyword>
<organism evidence="2 3">
    <name type="scientific">Phytophthora fragariaefolia</name>
    <dbReference type="NCBI Taxonomy" id="1490495"/>
    <lineage>
        <taxon>Eukaryota</taxon>
        <taxon>Sar</taxon>
        <taxon>Stramenopiles</taxon>
        <taxon>Oomycota</taxon>
        <taxon>Peronosporomycetes</taxon>
        <taxon>Peronosporales</taxon>
        <taxon>Peronosporaceae</taxon>
        <taxon>Phytophthora</taxon>
    </lineage>
</organism>
<evidence type="ECO:0000313" key="2">
    <source>
        <dbReference type="EMBL" id="GMG16677.1"/>
    </source>
</evidence>
<dbReference type="Proteomes" id="UP001165121">
    <property type="component" value="Unassembled WGS sequence"/>
</dbReference>
<dbReference type="AlphaFoldDB" id="A0A9W7DCG3"/>
<dbReference type="Pfam" id="PF13843">
    <property type="entry name" value="DDE_Tnp_1_7"/>
    <property type="match status" value="1"/>
</dbReference>
<evidence type="ECO:0000259" key="1">
    <source>
        <dbReference type="Pfam" id="PF13843"/>
    </source>
</evidence>
<dbReference type="PANTHER" id="PTHR46599:SF3">
    <property type="entry name" value="PIGGYBAC TRANSPOSABLE ELEMENT-DERIVED PROTEIN 4"/>
    <property type="match status" value="1"/>
</dbReference>
<name>A0A9W7DCG3_9STRA</name>
<dbReference type="OrthoDB" id="89093at2759"/>
<reference evidence="2" key="1">
    <citation type="submission" date="2023-04" db="EMBL/GenBank/DDBJ databases">
        <title>Phytophthora fragariaefolia NBRC 109709.</title>
        <authorList>
            <person name="Ichikawa N."/>
            <person name="Sato H."/>
            <person name="Tonouchi N."/>
        </authorList>
    </citation>
    <scope>NUCLEOTIDE SEQUENCE</scope>
    <source>
        <strain evidence="2">NBRC 109709</strain>
    </source>
</reference>
<accession>A0A9W7DCG3</accession>
<protein>
    <submittedName>
        <fullName evidence="2">Unnamed protein product</fullName>
    </submittedName>
</protein>